<dbReference type="InterPro" id="IPR050143">
    <property type="entry name" value="TRIM/RBCC"/>
</dbReference>
<keyword evidence="3" id="KW-1185">Reference proteome</keyword>
<evidence type="ECO:0000256" key="1">
    <source>
        <dbReference type="SAM" id="MobiDB-lite"/>
    </source>
</evidence>
<accession>A0A8J6AFK1</accession>
<organism evidence="2 3">
    <name type="scientific">Galemys pyrenaicus</name>
    <name type="common">Iberian desman</name>
    <name type="synonym">Pyrenean desman</name>
    <dbReference type="NCBI Taxonomy" id="202257"/>
    <lineage>
        <taxon>Eukaryota</taxon>
        <taxon>Metazoa</taxon>
        <taxon>Chordata</taxon>
        <taxon>Craniata</taxon>
        <taxon>Vertebrata</taxon>
        <taxon>Euteleostomi</taxon>
        <taxon>Mammalia</taxon>
        <taxon>Eutheria</taxon>
        <taxon>Laurasiatheria</taxon>
        <taxon>Eulipotyphla</taxon>
        <taxon>Talpidae</taxon>
        <taxon>Galemys</taxon>
    </lineage>
</organism>
<proteinExistence type="predicted"/>
<feature type="compositionally biased region" description="Basic and acidic residues" evidence="1">
    <location>
        <begin position="223"/>
        <end position="238"/>
    </location>
</feature>
<dbReference type="Proteomes" id="UP000700334">
    <property type="component" value="Unassembled WGS sequence"/>
</dbReference>
<dbReference type="SUPFAM" id="SSF57845">
    <property type="entry name" value="B-box zinc-binding domain"/>
    <property type="match status" value="1"/>
</dbReference>
<evidence type="ECO:0000313" key="2">
    <source>
        <dbReference type="EMBL" id="KAG8520784.1"/>
    </source>
</evidence>
<dbReference type="OrthoDB" id="654191at2759"/>
<feature type="compositionally biased region" description="Polar residues" evidence="1">
    <location>
        <begin position="213"/>
        <end position="222"/>
    </location>
</feature>
<sequence>MSAQTAGLQAVSPSPFSWARFRRETGCAVRRAWQQLALRPSVCPEVNGTRFGGLRSGSAAKPLLQVCRKVGNGGVGGWSLGSLSAPQHSDLASCIRYSWRELQDTFPCPTCCHPNQGGRWRGDPQLVRITDIATLLYRSMSKRKRLEERHLCEEHLQVLGLFCEDDLQMLWAPPSPLCSHLNHQVRPVEEATAEHSQRRSSYLEALKQLPDTQEVSIQSSKNLRTESEDGKPEVEISL</sequence>
<dbReference type="Gene3D" id="3.30.160.60">
    <property type="entry name" value="Classic Zinc Finger"/>
    <property type="match status" value="1"/>
</dbReference>
<dbReference type="PANTHER" id="PTHR24103">
    <property type="entry name" value="E3 UBIQUITIN-PROTEIN LIGASE TRIM"/>
    <property type="match status" value="1"/>
</dbReference>
<name>A0A8J6AFK1_GALPY</name>
<feature type="region of interest" description="Disordered" evidence="1">
    <location>
        <begin position="213"/>
        <end position="238"/>
    </location>
</feature>
<protein>
    <submittedName>
        <fullName evidence="2">Putative tripartite motif-containing protein 75</fullName>
    </submittedName>
</protein>
<reference evidence="2" key="1">
    <citation type="journal article" date="2021" name="Evol. Appl.">
        <title>The genome of the Pyrenean desman and the effects of bottlenecks and inbreeding on the genomic landscape of an endangered species.</title>
        <authorList>
            <person name="Escoda L."/>
            <person name="Castresana J."/>
        </authorList>
    </citation>
    <scope>NUCLEOTIDE SEQUENCE</scope>
    <source>
        <strain evidence="2">IBE-C5619</strain>
    </source>
</reference>
<gene>
    <name evidence="2" type="ORF">J0S82_011932</name>
</gene>
<evidence type="ECO:0000313" key="3">
    <source>
        <dbReference type="Proteomes" id="UP000700334"/>
    </source>
</evidence>
<dbReference type="EMBL" id="JAGFMF010011508">
    <property type="protein sequence ID" value="KAG8520784.1"/>
    <property type="molecule type" value="Genomic_DNA"/>
</dbReference>
<comment type="caution">
    <text evidence="2">The sequence shown here is derived from an EMBL/GenBank/DDBJ whole genome shotgun (WGS) entry which is preliminary data.</text>
</comment>
<dbReference type="AlphaFoldDB" id="A0A8J6AFK1"/>